<proteinExistence type="predicted"/>
<organism evidence="1 2">
    <name type="scientific">Breoghania corrubedonensis</name>
    <dbReference type="NCBI Taxonomy" id="665038"/>
    <lineage>
        <taxon>Bacteria</taxon>
        <taxon>Pseudomonadati</taxon>
        <taxon>Pseudomonadota</taxon>
        <taxon>Alphaproteobacteria</taxon>
        <taxon>Hyphomicrobiales</taxon>
        <taxon>Stappiaceae</taxon>
        <taxon>Breoghania</taxon>
    </lineage>
</organism>
<dbReference type="RefSeq" id="WP_281261759.1">
    <property type="nucleotide sequence ID" value="NZ_QAYG01000001.1"/>
</dbReference>
<dbReference type="Proteomes" id="UP000244081">
    <property type="component" value="Unassembled WGS sequence"/>
</dbReference>
<dbReference type="EMBL" id="QAYG01000001">
    <property type="protein sequence ID" value="PTW62072.1"/>
    <property type="molecule type" value="Genomic_DNA"/>
</dbReference>
<name>A0A2T5VE83_9HYPH</name>
<gene>
    <name evidence="1" type="ORF">C8N35_101107</name>
</gene>
<protein>
    <submittedName>
        <fullName evidence="1">Uncharacterized protein</fullName>
    </submittedName>
</protein>
<evidence type="ECO:0000313" key="1">
    <source>
        <dbReference type="EMBL" id="PTW62072.1"/>
    </source>
</evidence>
<sequence>MTIDDVKAQAKALRATLQAQETAIRRSPVCSFKRLGNAWGTRRP</sequence>
<dbReference type="AlphaFoldDB" id="A0A2T5VE83"/>
<accession>A0A2T5VE83</accession>
<reference evidence="1 2" key="1">
    <citation type="submission" date="2018-04" db="EMBL/GenBank/DDBJ databases">
        <title>Genomic Encyclopedia of Archaeal and Bacterial Type Strains, Phase II (KMG-II): from individual species to whole genera.</title>
        <authorList>
            <person name="Goeker M."/>
        </authorList>
    </citation>
    <scope>NUCLEOTIDE SEQUENCE [LARGE SCALE GENOMIC DNA]</scope>
    <source>
        <strain evidence="1 2">DSM 23382</strain>
    </source>
</reference>
<keyword evidence="2" id="KW-1185">Reference proteome</keyword>
<comment type="caution">
    <text evidence="1">The sequence shown here is derived from an EMBL/GenBank/DDBJ whole genome shotgun (WGS) entry which is preliminary data.</text>
</comment>
<evidence type="ECO:0000313" key="2">
    <source>
        <dbReference type="Proteomes" id="UP000244081"/>
    </source>
</evidence>